<accession>A0A0C9V0A9</accession>
<dbReference type="Proteomes" id="UP000054279">
    <property type="component" value="Unassembled WGS sequence"/>
</dbReference>
<dbReference type="AlphaFoldDB" id="A0A0C9V0A9"/>
<dbReference type="EMBL" id="KN837193">
    <property type="protein sequence ID" value="KIJ35042.1"/>
    <property type="molecule type" value="Genomic_DNA"/>
</dbReference>
<dbReference type="HOGENOM" id="CLU_2905621_0_0_1"/>
<keyword evidence="2" id="KW-1185">Reference proteome</keyword>
<protein>
    <submittedName>
        <fullName evidence="1">Uncharacterized protein</fullName>
    </submittedName>
</protein>
<gene>
    <name evidence="1" type="ORF">M422DRAFT_262786</name>
</gene>
<evidence type="ECO:0000313" key="2">
    <source>
        <dbReference type="Proteomes" id="UP000054279"/>
    </source>
</evidence>
<name>A0A0C9V0A9_SPHS4</name>
<evidence type="ECO:0000313" key="1">
    <source>
        <dbReference type="EMBL" id="KIJ35042.1"/>
    </source>
</evidence>
<proteinExistence type="predicted"/>
<reference evidence="1 2" key="1">
    <citation type="submission" date="2014-06" db="EMBL/GenBank/DDBJ databases">
        <title>Evolutionary Origins and Diversification of the Mycorrhizal Mutualists.</title>
        <authorList>
            <consortium name="DOE Joint Genome Institute"/>
            <consortium name="Mycorrhizal Genomics Consortium"/>
            <person name="Kohler A."/>
            <person name="Kuo A."/>
            <person name="Nagy L.G."/>
            <person name="Floudas D."/>
            <person name="Copeland A."/>
            <person name="Barry K.W."/>
            <person name="Cichocki N."/>
            <person name="Veneault-Fourrey C."/>
            <person name="LaButti K."/>
            <person name="Lindquist E.A."/>
            <person name="Lipzen A."/>
            <person name="Lundell T."/>
            <person name="Morin E."/>
            <person name="Murat C."/>
            <person name="Riley R."/>
            <person name="Ohm R."/>
            <person name="Sun H."/>
            <person name="Tunlid A."/>
            <person name="Henrissat B."/>
            <person name="Grigoriev I.V."/>
            <person name="Hibbett D.S."/>
            <person name="Martin F."/>
        </authorList>
    </citation>
    <scope>NUCLEOTIDE SEQUENCE [LARGE SCALE GENOMIC DNA]</scope>
    <source>
        <strain evidence="1 2">SS14</strain>
    </source>
</reference>
<organism evidence="1 2">
    <name type="scientific">Sphaerobolus stellatus (strain SS14)</name>
    <dbReference type="NCBI Taxonomy" id="990650"/>
    <lineage>
        <taxon>Eukaryota</taxon>
        <taxon>Fungi</taxon>
        <taxon>Dikarya</taxon>
        <taxon>Basidiomycota</taxon>
        <taxon>Agaricomycotina</taxon>
        <taxon>Agaricomycetes</taxon>
        <taxon>Phallomycetidae</taxon>
        <taxon>Geastrales</taxon>
        <taxon>Sphaerobolaceae</taxon>
        <taxon>Sphaerobolus</taxon>
    </lineage>
</organism>
<sequence length="62" mass="6937">MELIHLTSDGEEESSHAGVPELMEILTNSDPEEHDSDVSGLDEEPEIMKEAVSVHVNSWKNY</sequence>